<dbReference type="AlphaFoldDB" id="A0A9P8AL60"/>
<sequence length="143" mass="15812">MRKITAFELKDCDGCLGSDNARATIAFLRELPHLRQLFMELTDLPLVDCIVTSLVFSPTKDDNIAPQLRALAMRKLPTLFDGGSLVTVVASRRGINTRSTSKEYRSCSCLEEVQLGRPLSVSDSALASQWESLCNNGLKVTYE</sequence>
<reference evidence="1" key="1">
    <citation type="submission" date="2020-11" db="EMBL/GenBank/DDBJ databases">
        <title>Adaptations for nitrogen fixation in a non-lichenized fungal sporocarp promotes dispersal by wood-feeding termites.</title>
        <authorList>
            <consortium name="DOE Joint Genome Institute"/>
            <person name="Koch R.A."/>
            <person name="Yoon G."/>
            <person name="Arayal U."/>
            <person name="Lail K."/>
            <person name="Amirebrahimi M."/>
            <person name="Labutti K."/>
            <person name="Lipzen A."/>
            <person name="Riley R."/>
            <person name="Barry K."/>
            <person name="Henrissat B."/>
            <person name="Grigoriev I.V."/>
            <person name="Herr J.R."/>
            <person name="Aime M.C."/>
        </authorList>
    </citation>
    <scope>NUCLEOTIDE SEQUENCE</scope>
    <source>
        <strain evidence="1">MCA 3950</strain>
    </source>
</reference>
<evidence type="ECO:0000313" key="1">
    <source>
        <dbReference type="EMBL" id="KAG7439384.1"/>
    </source>
</evidence>
<accession>A0A9P8AL60</accession>
<dbReference type="EMBL" id="MU250597">
    <property type="protein sequence ID" value="KAG7439384.1"/>
    <property type="molecule type" value="Genomic_DNA"/>
</dbReference>
<organism evidence="1 2">
    <name type="scientific">Guyanagaster necrorhizus</name>
    <dbReference type="NCBI Taxonomy" id="856835"/>
    <lineage>
        <taxon>Eukaryota</taxon>
        <taxon>Fungi</taxon>
        <taxon>Dikarya</taxon>
        <taxon>Basidiomycota</taxon>
        <taxon>Agaricomycotina</taxon>
        <taxon>Agaricomycetes</taxon>
        <taxon>Agaricomycetidae</taxon>
        <taxon>Agaricales</taxon>
        <taxon>Marasmiineae</taxon>
        <taxon>Physalacriaceae</taxon>
        <taxon>Guyanagaster</taxon>
    </lineage>
</organism>
<gene>
    <name evidence="1" type="ORF">BT62DRAFT_738937</name>
</gene>
<keyword evidence="2" id="KW-1185">Reference proteome</keyword>
<dbReference type="GeneID" id="66104395"/>
<evidence type="ECO:0000313" key="2">
    <source>
        <dbReference type="Proteomes" id="UP000812287"/>
    </source>
</evidence>
<dbReference type="OrthoDB" id="3365698at2759"/>
<name>A0A9P8AL60_9AGAR</name>
<proteinExistence type="predicted"/>
<protein>
    <submittedName>
        <fullName evidence="1">Uncharacterized protein</fullName>
    </submittedName>
</protein>
<comment type="caution">
    <text evidence="1">The sequence shown here is derived from an EMBL/GenBank/DDBJ whole genome shotgun (WGS) entry which is preliminary data.</text>
</comment>
<dbReference type="Proteomes" id="UP000812287">
    <property type="component" value="Unassembled WGS sequence"/>
</dbReference>
<dbReference type="RefSeq" id="XP_043032884.1">
    <property type="nucleotide sequence ID" value="XM_043182099.1"/>
</dbReference>